<evidence type="ECO:0000313" key="3">
    <source>
        <dbReference type="Proteomes" id="UP000466442"/>
    </source>
</evidence>
<evidence type="ECO:0000259" key="1">
    <source>
        <dbReference type="Pfam" id="PF12166"/>
    </source>
</evidence>
<dbReference type="GO" id="GO:0008381">
    <property type="term" value="F:mechanosensitive monoatomic ion channel activity"/>
    <property type="evidence" value="ECO:0007669"/>
    <property type="project" value="InterPro"/>
</dbReference>
<dbReference type="AlphaFoldDB" id="A0A6A4KH28"/>
<dbReference type="EMBL" id="WIXP02000002">
    <property type="protein sequence ID" value="KAF6214855.1"/>
    <property type="molecule type" value="Genomic_DNA"/>
</dbReference>
<dbReference type="GO" id="GO:0016020">
    <property type="term" value="C:membrane"/>
    <property type="evidence" value="ECO:0007669"/>
    <property type="project" value="InterPro"/>
</dbReference>
<reference evidence="2" key="1">
    <citation type="journal article" date="2021" name="Mol. Ecol. Resour.">
        <title>Apolygus lucorum genome provides insights into omnivorousness and mesophyll feeding.</title>
        <authorList>
            <person name="Liu Y."/>
            <person name="Liu H."/>
            <person name="Wang H."/>
            <person name="Huang T."/>
            <person name="Liu B."/>
            <person name="Yang B."/>
            <person name="Yin L."/>
            <person name="Li B."/>
            <person name="Zhang Y."/>
            <person name="Zhang S."/>
            <person name="Jiang F."/>
            <person name="Zhang X."/>
            <person name="Ren Y."/>
            <person name="Wang B."/>
            <person name="Wang S."/>
            <person name="Lu Y."/>
            <person name="Wu K."/>
            <person name="Fan W."/>
            <person name="Wang G."/>
        </authorList>
    </citation>
    <scope>NUCLEOTIDE SEQUENCE</scope>
    <source>
        <strain evidence="2">12Hb</strain>
    </source>
</reference>
<dbReference type="Pfam" id="PF12166">
    <property type="entry name" value="Piezo_cap"/>
    <property type="match status" value="1"/>
</dbReference>
<dbReference type="Proteomes" id="UP000466442">
    <property type="component" value="Unassembled WGS sequence"/>
</dbReference>
<dbReference type="OrthoDB" id="303066at2759"/>
<dbReference type="GO" id="GO:0050982">
    <property type="term" value="P:detection of mechanical stimulus"/>
    <property type="evidence" value="ECO:0007669"/>
    <property type="project" value="TreeGrafter"/>
</dbReference>
<keyword evidence="3" id="KW-1185">Reference proteome</keyword>
<dbReference type="GO" id="GO:0071260">
    <property type="term" value="P:cellular response to mechanical stimulus"/>
    <property type="evidence" value="ECO:0007669"/>
    <property type="project" value="TreeGrafter"/>
</dbReference>
<dbReference type="GO" id="GO:0005261">
    <property type="term" value="F:monoatomic cation channel activity"/>
    <property type="evidence" value="ECO:0007669"/>
    <property type="project" value="TreeGrafter"/>
</dbReference>
<name>A0A6A4KH28_APOLU</name>
<dbReference type="InterPro" id="IPR031334">
    <property type="entry name" value="Piezo_cap_dom"/>
</dbReference>
<proteinExistence type="predicted"/>
<sequence length="66" mass="8129">MVWYVDRLLQHVLIARSMGDFAHEEDMYARLMFLYRSPETMFRVTRFLKPQVMARFSDNAKFKHLW</sequence>
<feature type="domain" description="Piezo non-specific cation channel cap" evidence="1">
    <location>
        <begin position="7"/>
        <end position="46"/>
    </location>
</feature>
<comment type="caution">
    <text evidence="2">The sequence shown here is derived from an EMBL/GenBank/DDBJ whole genome shotgun (WGS) entry which is preliminary data.</text>
</comment>
<dbReference type="PANTHER" id="PTHR13167">
    <property type="entry name" value="PIEZO-TYPE MECHANOSENSITIVE ION CHANNEL COMPONENT"/>
    <property type="match status" value="1"/>
</dbReference>
<accession>A0A6A4KH28</accession>
<dbReference type="GO" id="GO:0042391">
    <property type="term" value="P:regulation of membrane potential"/>
    <property type="evidence" value="ECO:0007669"/>
    <property type="project" value="TreeGrafter"/>
</dbReference>
<gene>
    <name evidence="2" type="ORF">GE061_009599</name>
</gene>
<dbReference type="InterPro" id="IPR027272">
    <property type="entry name" value="Piezo"/>
</dbReference>
<dbReference type="PANTHER" id="PTHR13167:SF25">
    <property type="entry name" value="PIEZO-TYPE MECHANOSENSITIVE ION CHANNEL COMPONENT"/>
    <property type="match status" value="1"/>
</dbReference>
<organism evidence="2 3">
    <name type="scientific">Apolygus lucorum</name>
    <name type="common">Small green plant bug</name>
    <name type="synonym">Lygocoris lucorum</name>
    <dbReference type="NCBI Taxonomy" id="248454"/>
    <lineage>
        <taxon>Eukaryota</taxon>
        <taxon>Metazoa</taxon>
        <taxon>Ecdysozoa</taxon>
        <taxon>Arthropoda</taxon>
        <taxon>Hexapoda</taxon>
        <taxon>Insecta</taxon>
        <taxon>Pterygota</taxon>
        <taxon>Neoptera</taxon>
        <taxon>Paraneoptera</taxon>
        <taxon>Hemiptera</taxon>
        <taxon>Heteroptera</taxon>
        <taxon>Panheteroptera</taxon>
        <taxon>Cimicomorpha</taxon>
        <taxon>Miridae</taxon>
        <taxon>Mirini</taxon>
        <taxon>Apolygus</taxon>
    </lineage>
</organism>
<protein>
    <recommendedName>
        <fullName evidence="1">Piezo non-specific cation channel cap domain-containing protein</fullName>
    </recommendedName>
</protein>
<evidence type="ECO:0000313" key="2">
    <source>
        <dbReference type="EMBL" id="KAF6214855.1"/>
    </source>
</evidence>